<dbReference type="RefSeq" id="WP_013345667.1">
    <property type="nucleotide sequence ID" value="NC_014541.1"/>
</dbReference>
<dbReference type="Pfam" id="PF03279">
    <property type="entry name" value="Lip_A_acyltrans"/>
    <property type="match status" value="1"/>
</dbReference>
<evidence type="ECO:0000313" key="8">
    <source>
        <dbReference type="Proteomes" id="UP000006683"/>
    </source>
</evidence>
<proteinExistence type="inferred from homology"/>
<dbReference type="GO" id="GO:0009276">
    <property type="term" value="C:Gram-negative-bacterium-type cell wall"/>
    <property type="evidence" value="ECO:0007669"/>
    <property type="project" value="InterPro"/>
</dbReference>
<dbReference type="GO" id="GO:0005886">
    <property type="term" value="C:plasma membrane"/>
    <property type="evidence" value="ECO:0007669"/>
    <property type="project" value="UniProtKB-SubCell"/>
</dbReference>
<dbReference type="OrthoDB" id="9803456at2"/>
<dbReference type="PANTHER" id="PTHR30606">
    <property type="entry name" value="LIPID A BIOSYNTHESIS LAUROYL ACYLTRANSFERASE"/>
    <property type="match status" value="1"/>
</dbReference>
<comment type="pathway">
    <text evidence="6">Glycolipid biosynthesis; KDO(2)-lipid A biosynthesis; KDO(2)-lipid A from CMP-3-deoxy-D-manno-octulosonate and lipid IV(A): step 4/4.</text>
</comment>
<organism evidence="7 8">
    <name type="scientific">Ferrimonas balearica (strain DSM 9799 / CCM 4581 / KCTC 23876 / PAT)</name>
    <dbReference type="NCBI Taxonomy" id="550540"/>
    <lineage>
        <taxon>Bacteria</taxon>
        <taxon>Pseudomonadati</taxon>
        <taxon>Pseudomonadota</taxon>
        <taxon>Gammaproteobacteria</taxon>
        <taxon>Alteromonadales</taxon>
        <taxon>Ferrimonadaceae</taxon>
        <taxon>Ferrimonas</taxon>
    </lineage>
</organism>
<dbReference type="PIRSF" id="PIRSF026649">
    <property type="entry name" value="MsbB"/>
    <property type="match status" value="1"/>
</dbReference>
<dbReference type="NCBIfam" id="NF006507">
    <property type="entry name" value="PRK08943.1"/>
    <property type="match status" value="1"/>
</dbReference>
<dbReference type="UniPathway" id="UPA00030"/>
<comment type="subcellular location">
    <subcellularLocation>
        <location evidence="6">Cell inner membrane</location>
        <topology evidence="6">Single-pass membrane protein</topology>
    </subcellularLocation>
</comment>
<dbReference type="InterPro" id="IPR004960">
    <property type="entry name" value="LipA_acyltrans"/>
</dbReference>
<feature type="short sequence motif" description="HXXXXD motif" evidence="6">
    <location>
        <begin position="140"/>
        <end position="145"/>
    </location>
</feature>
<dbReference type="EMBL" id="CP002209">
    <property type="protein sequence ID" value="ADN76361.1"/>
    <property type="molecule type" value="Genomic_DNA"/>
</dbReference>
<keyword evidence="6" id="KW-0448">Lipopolysaccharide biosynthesis</keyword>
<dbReference type="GO" id="GO:0009103">
    <property type="term" value="P:lipopolysaccharide biosynthetic process"/>
    <property type="evidence" value="ECO:0007669"/>
    <property type="project" value="UniProtKB-UniRule"/>
</dbReference>
<evidence type="ECO:0000256" key="4">
    <source>
        <dbReference type="ARBA" id="ARBA00023136"/>
    </source>
</evidence>
<keyword evidence="3 6" id="KW-0808">Transferase</keyword>
<keyword evidence="2 6" id="KW-0997">Cell inner membrane</keyword>
<keyword evidence="1 6" id="KW-1003">Cell membrane</keyword>
<evidence type="ECO:0000313" key="7">
    <source>
        <dbReference type="EMBL" id="ADN76361.1"/>
    </source>
</evidence>
<keyword evidence="4 6" id="KW-0472">Membrane</keyword>
<dbReference type="InterPro" id="IPR011921">
    <property type="entry name" value="Lipid_A_MsbB"/>
</dbReference>
<dbReference type="STRING" id="550540.Fbal_2158"/>
<keyword evidence="8" id="KW-1185">Reference proteome</keyword>
<dbReference type="AlphaFoldDB" id="E1SVN0"/>
<dbReference type="KEGG" id="fbl:Fbal_2158"/>
<sequence>MTQGSNSETQHRPQFQWRFLAPRYWGVWLAVLVAGVFAFVPYRLRDRIAASIGKLGPRLTKRGYRNAQVNLQLCFPDWDNDQRHRVIVEMYQRAAQVLLSYSCLLLRSPEFLERRVRLVGEEHLLPLLEAGKPVILMVPHTWAIEFPGLLLAKRGYPMTTMMNPDKNPLVDWLMCRLRARYGGKLFARKDGIKQFLNAIRDGHSAYYLPDQDHGMAKSEYVPFFATHKATLPGLGRMTESTGAVVVPMLATYDPATGYYEGHIRPPLWDLPSGDREYDARRMNEEIEVLLTSRPEQYMWNLKLLKSRPEGEPDPYRAYELQQR</sequence>
<dbReference type="NCBIfam" id="TIGR02208">
    <property type="entry name" value="lipid_A_msbB"/>
    <property type="match status" value="1"/>
</dbReference>
<name>E1SVN0_FERBD</name>
<dbReference type="EC" id="2.3.1.243" evidence="6"/>
<reference evidence="7 8" key="1">
    <citation type="journal article" date="2010" name="Stand. Genomic Sci.">
        <title>Complete genome sequence of Ferrimonas balearica type strain (PAT).</title>
        <authorList>
            <person name="Nolan M."/>
            <person name="Sikorski J."/>
            <person name="Davenport K."/>
            <person name="Lucas S."/>
            <person name="Glavina Del Rio T."/>
            <person name="Tice H."/>
            <person name="Cheng J."/>
            <person name="Goodwin L."/>
            <person name="Pitluck S."/>
            <person name="Liolios K."/>
            <person name="Ivanova N."/>
            <person name="Mavromatis K."/>
            <person name="Ovchinnikova G."/>
            <person name="Pati A."/>
            <person name="Chen A."/>
            <person name="Palaniappan K."/>
            <person name="Land M."/>
            <person name="Hauser L."/>
            <person name="Chang Y."/>
            <person name="Jeffries C."/>
            <person name="Tapia R."/>
            <person name="Brettin T."/>
            <person name="Detter J."/>
            <person name="Han C."/>
            <person name="Yasawong M."/>
            <person name="Rohde M."/>
            <person name="Tindall B."/>
            <person name="Goker M."/>
            <person name="Woyke T."/>
            <person name="Bristow J."/>
            <person name="Eisen J."/>
            <person name="Markowitz V."/>
            <person name="Hugenholtz P."/>
            <person name="Kyrpides N."/>
            <person name="Klenk H."/>
            <person name="Lapidus A."/>
        </authorList>
    </citation>
    <scope>NUCLEOTIDE SEQUENCE [LARGE SCALE GENOMIC DNA]</scope>
    <source>
        <strain evidence="8">DSM 9799 / CCM 4581 / KCTC 23876 / PAT</strain>
    </source>
</reference>
<evidence type="ECO:0000256" key="6">
    <source>
        <dbReference type="HAMAP-Rule" id="MF_01944"/>
    </source>
</evidence>
<dbReference type="PANTHER" id="PTHR30606:SF4">
    <property type="entry name" value="LIPID A BIOSYNTHESIS MYRISTOYLTRANSFERASE"/>
    <property type="match status" value="1"/>
</dbReference>
<dbReference type="Proteomes" id="UP000006683">
    <property type="component" value="Chromosome"/>
</dbReference>
<keyword evidence="5 6" id="KW-0012">Acyltransferase</keyword>
<evidence type="ECO:0000256" key="1">
    <source>
        <dbReference type="ARBA" id="ARBA00022475"/>
    </source>
</evidence>
<dbReference type="GeneID" id="67182359"/>
<evidence type="ECO:0000256" key="5">
    <source>
        <dbReference type="ARBA" id="ARBA00023315"/>
    </source>
</evidence>
<evidence type="ECO:0000256" key="2">
    <source>
        <dbReference type="ARBA" id="ARBA00022519"/>
    </source>
</evidence>
<protein>
    <recommendedName>
        <fullName evidence="6">Lipid A biosynthesis acyltransferase</fullName>
        <ecNumber evidence="6">2.3.1.243</ecNumber>
    </recommendedName>
    <alternativeName>
        <fullName evidence="6">Kdo(2)-lauroyl-lipid IV(A) acyltransferase</fullName>
    </alternativeName>
</protein>
<comment type="similarity">
    <text evidence="6">Belongs to the LpxL/LpxM/LpxP family. LpxM subfamily.</text>
</comment>
<dbReference type="GO" id="GO:0036104">
    <property type="term" value="P:Kdo2-lipid A biosynthetic process"/>
    <property type="evidence" value="ECO:0007669"/>
    <property type="project" value="UniProtKB-UniRule"/>
</dbReference>
<dbReference type="HAMAP" id="MF_01944">
    <property type="entry name" value="Lipid_A_LpxM"/>
    <property type="match status" value="1"/>
</dbReference>
<dbReference type="GO" id="GO:0016747">
    <property type="term" value="F:acyltransferase activity, transferring groups other than amino-acyl groups"/>
    <property type="evidence" value="ECO:0007669"/>
    <property type="project" value="InterPro"/>
</dbReference>
<dbReference type="HOGENOM" id="CLU_049421_1_0_6"/>
<evidence type="ECO:0000256" key="3">
    <source>
        <dbReference type="ARBA" id="ARBA00022679"/>
    </source>
</evidence>
<keyword evidence="6" id="KW-0812">Transmembrane</keyword>
<dbReference type="CDD" id="cd07984">
    <property type="entry name" value="LPLAT_LABLAT-like"/>
    <property type="match status" value="1"/>
</dbReference>
<comment type="function">
    <text evidence="6">Catalyzes the transfer of an acyl chain from an acyl-[acyl-carrier-protein] (ACP) to a Kdo(2)-(acyl)-lipid IV(A) to form a Kdo(2)-lipid A.</text>
</comment>
<accession>E1SVN0</accession>
<gene>
    <name evidence="6" type="primary">lpxM</name>
    <name evidence="7" type="ordered locus">Fbal_2158</name>
</gene>
<comment type="pathway">
    <text evidence="6">Bacterial outer membrane biogenesis; lipopolysaccharide biosynthesis.</text>
</comment>
<dbReference type="eggNOG" id="COG1560">
    <property type="taxonomic scope" value="Bacteria"/>
</dbReference>
<feature type="transmembrane region" description="Helical" evidence="6">
    <location>
        <begin position="25"/>
        <end position="44"/>
    </location>
</feature>
<comment type="catalytic activity">
    <reaction evidence="6">
        <text>an alpha-Kdo-(2-&gt;4)-alpha-Kdo-(2-&gt;6)-(acyl)-lipid IVA + a fatty acyl-[ACP] = an alpha-Kdo-(2-&gt;4)-alpha-Kdo-(2-&gt;6)-lipid A + holo-[ACP]</text>
        <dbReference type="Rhea" id="RHEA:69400"/>
        <dbReference type="Rhea" id="RHEA-COMP:9685"/>
        <dbReference type="Rhea" id="RHEA-COMP:14125"/>
        <dbReference type="ChEBI" id="CHEBI:64479"/>
        <dbReference type="ChEBI" id="CHEBI:138651"/>
        <dbReference type="ChEBI" id="CHEBI:176430"/>
        <dbReference type="ChEBI" id="CHEBI:176431"/>
        <dbReference type="EC" id="2.3.1.243"/>
    </reaction>
</comment>
<dbReference type="UniPathway" id="UPA00360">
    <property type="reaction ID" value="UER00486"/>
</dbReference>
<keyword evidence="6" id="KW-1133">Transmembrane helix</keyword>